<reference evidence="7 8" key="1">
    <citation type="submission" date="2016-10" db="EMBL/GenBank/DDBJ databases">
        <authorList>
            <person name="de Groot N.N."/>
        </authorList>
    </citation>
    <scope>NUCLEOTIDE SEQUENCE [LARGE SCALE GENOMIC DNA]</scope>
    <source>
        <strain evidence="7 8">CCM7597</strain>
    </source>
</reference>
<dbReference type="SUPFAM" id="SSF46785">
    <property type="entry name" value="Winged helix' DNA-binding domain"/>
    <property type="match status" value="1"/>
</dbReference>
<keyword evidence="3" id="KW-0010">Activator</keyword>
<dbReference type="SUPFAM" id="SSF51206">
    <property type="entry name" value="cAMP-binding domain-like"/>
    <property type="match status" value="1"/>
</dbReference>
<dbReference type="OrthoDB" id="9810708at2"/>
<accession>A0A1H3VIJ5</accession>
<dbReference type="InterPro" id="IPR014710">
    <property type="entry name" value="RmlC-like_jellyroll"/>
</dbReference>
<dbReference type="PROSITE" id="PS50042">
    <property type="entry name" value="CNMP_BINDING_3"/>
    <property type="match status" value="1"/>
</dbReference>
<keyword evidence="4" id="KW-0804">Transcription</keyword>
<protein>
    <submittedName>
        <fullName evidence="7">CRP/FNR family transcriptional regulator, anaerobic regulatory protein</fullName>
    </submittedName>
</protein>
<feature type="domain" description="Cyclic nucleotide-binding" evidence="5">
    <location>
        <begin position="18"/>
        <end position="138"/>
    </location>
</feature>
<dbReference type="PRINTS" id="PR00034">
    <property type="entry name" value="HTHCRP"/>
</dbReference>
<dbReference type="InterPro" id="IPR036390">
    <property type="entry name" value="WH_DNA-bd_sf"/>
</dbReference>
<dbReference type="EMBL" id="FNQR01000001">
    <property type="protein sequence ID" value="SDZ74623.1"/>
    <property type="molecule type" value="Genomic_DNA"/>
</dbReference>
<dbReference type="PANTHER" id="PTHR24567">
    <property type="entry name" value="CRP FAMILY TRANSCRIPTIONAL REGULATORY PROTEIN"/>
    <property type="match status" value="1"/>
</dbReference>
<dbReference type="Proteomes" id="UP000198584">
    <property type="component" value="Unassembled WGS sequence"/>
</dbReference>
<dbReference type="Gene3D" id="2.60.120.10">
    <property type="entry name" value="Jelly Rolls"/>
    <property type="match status" value="1"/>
</dbReference>
<dbReference type="Pfam" id="PF00027">
    <property type="entry name" value="cNMP_binding"/>
    <property type="match status" value="1"/>
</dbReference>
<evidence type="ECO:0000259" key="6">
    <source>
        <dbReference type="PROSITE" id="PS51063"/>
    </source>
</evidence>
<dbReference type="AlphaFoldDB" id="A0A1H3VIJ5"/>
<proteinExistence type="predicted"/>
<dbReference type="SMART" id="SM00419">
    <property type="entry name" value="HTH_CRP"/>
    <property type="match status" value="1"/>
</dbReference>
<dbReference type="SMART" id="SM00100">
    <property type="entry name" value="cNMP"/>
    <property type="match status" value="1"/>
</dbReference>
<gene>
    <name evidence="7" type="ORF">SAMN05421743_10134</name>
</gene>
<dbReference type="GO" id="GO:0005829">
    <property type="term" value="C:cytosol"/>
    <property type="evidence" value="ECO:0007669"/>
    <property type="project" value="TreeGrafter"/>
</dbReference>
<dbReference type="InterPro" id="IPR036388">
    <property type="entry name" value="WH-like_DNA-bd_sf"/>
</dbReference>
<dbReference type="STRING" id="571932.SAMN05421743_10134"/>
<dbReference type="GO" id="GO:0003677">
    <property type="term" value="F:DNA binding"/>
    <property type="evidence" value="ECO:0007669"/>
    <property type="project" value="UniProtKB-KW"/>
</dbReference>
<evidence type="ECO:0000256" key="4">
    <source>
        <dbReference type="ARBA" id="ARBA00023163"/>
    </source>
</evidence>
<evidence type="ECO:0000313" key="8">
    <source>
        <dbReference type="Proteomes" id="UP000198584"/>
    </source>
</evidence>
<keyword evidence="8" id="KW-1185">Reference proteome</keyword>
<evidence type="ECO:0000256" key="2">
    <source>
        <dbReference type="ARBA" id="ARBA00023125"/>
    </source>
</evidence>
<evidence type="ECO:0000259" key="5">
    <source>
        <dbReference type="PROSITE" id="PS50042"/>
    </source>
</evidence>
<dbReference type="Pfam" id="PF13545">
    <property type="entry name" value="HTH_Crp_2"/>
    <property type="match status" value="1"/>
</dbReference>
<dbReference type="CDD" id="cd00038">
    <property type="entry name" value="CAP_ED"/>
    <property type="match status" value="1"/>
</dbReference>
<evidence type="ECO:0000256" key="3">
    <source>
        <dbReference type="ARBA" id="ARBA00023159"/>
    </source>
</evidence>
<dbReference type="InterPro" id="IPR012318">
    <property type="entry name" value="HTH_CRP"/>
</dbReference>
<sequence>MFNVKFHSTQQLLQNVPIFKDLTDIEMEPVLELAKSRRYRAGTHVFMQGDPLQNVYFINKGRVKIYKTDFHGKEQIVNVLQPGDMFPHQGFFRKDECPAHAEILDEAMLVHIPIPSFEQTLINHPEISVKLFKVLGDKIVDLHNRLEEQILHNTYEQIIMLLIRLGKLYGKEEKDGWVKLHSHFTNRELANMIGSSRETVSRTLTQLKKNNLVYTDFDGYFKLHPEALEEELF</sequence>
<dbReference type="InterPro" id="IPR000595">
    <property type="entry name" value="cNMP-bd_dom"/>
</dbReference>
<dbReference type="PANTHER" id="PTHR24567:SF74">
    <property type="entry name" value="HTH-TYPE TRANSCRIPTIONAL REGULATOR ARCR"/>
    <property type="match status" value="1"/>
</dbReference>
<feature type="domain" description="HTH crp-type" evidence="6">
    <location>
        <begin position="152"/>
        <end position="227"/>
    </location>
</feature>
<dbReference type="GO" id="GO:0003700">
    <property type="term" value="F:DNA-binding transcription factor activity"/>
    <property type="evidence" value="ECO:0007669"/>
    <property type="project" value="TreeGrafter"/>
</dbReference>
<dbReference type="Gene3D" id="1.10.10.10">
    <property type="entry name" value="Winged helix-like DNA-binding domain superfamily/Winged helix DNA-binding domain"/>
    <property type="match status" value="1"/>
</dbReference>
<keyword evidence="1" id="KW-0805">Transcription regulation</keyword>
<organism evidence="7 8">
    <name type="scientific">Thalassobacillus cyri</name>
    <dbReference type="NCBI Taxonomy" id="571932"/>
    <lineage>
        <taxon>Bacteria</taxon>
        <taxon>Bacillati</taxon>
        <taxon>Bacillota</taxon>
        <taxon>Bacilli</taxon>
        <taxon>Bacillales</taxon>
        <taxon>Bacillaceae</taxon>
        <taxon>Thalassobacillus</taxon>
    </lineage>
</organism>
<name>A0A1H3VIJ5_9BACI</name>
<keyword evidence="2" id="KW-0238">DNA-binding</keyword>
<dbReference type="InterPro" id="IPR018490">
    <property type="entry name" value="cNMP-bd_dom_sf"/>
</dbReference>
<evidence type="ECO:0000256" key="1">
    <source>
        <dbReference type="ARBA" id="ARBA00023015"/>
    </source>
</evidence>
<evidence type="ECO:0000313" key="7">
    <source>
        <dbReference type="EMBL" id="SDZ74623.1"/>
    </source>
</evidence>
<dbReference type="PROSITE" id="PS51063">
    <property type="entry name" value="HTH_CRP_2"/>
    <property type="match status" value="1"/>
</dbReference>
<dbReference type="InterPro" id="IPR050397">
    <property type="entry name" value="Env_Response_Regulators"/>
</dbReference>